<feature type="chain" id="PRO_5029663659" description="B box-type domain-containing protein" evidence="5">
    <location>
        <begin position="21"/>
        <end position="273"/>
    </location>
</feature>
<feature type="region of interest" description="Disordered" evidence="4">
    <location>
        <begin position="109"/>
        <end position="236"/>
    </location>
</feature>
<reference evidence="7 8" key="1">
    <citation type="journal article" date="2019" name="Genome Biol. Evol.">
        <title>Insights into the evolution of the New World diploid cottons (Gossypium, subgenus Houzingenia) based on genome sequencing.</title>
        <authorList>
            <person name="Grover C.E."/>
            <person name="Arick M.A. 2nd"/>
            <person name="Thrash A."/>
            <person name="Conover J.L."/>
            <person name="Sanders W.S."/>
            <person name="Peterson D.G."/>
            <person name="Frelichowski J.E."/>
            <person name="Scheffler J.A."/>
            <person name="Scheffler B.E."/>
            <person name="Wendel J.F."/>
        </authorList>
    </citation>
    <scope>NUCLEOTIDE SEQUENCE [LARGE SCALE GENOMIC DNA]</scope>
    <source>
        <strain evidence="7">157</strain>
        <tissue evidence="7">Leaf</tissue>
    </source>
</reference>
<dbReference type="SMART" id="SM00336">
    <property type="entry name" value="BBOX"/>
    <property type="match status" value="1"/>
</dbReference>
<feature type="signal peptide" evidence="5">
    <location>
        <begin position="1"/>
        <end position="20"/>
    </location>
</feature>
<organism evidence="7 8">
    <name type="scientific">Gossypium lobatum</name>
    <dbReference type="NCBI Taxonomy" id="34289"/>
    <lineage>
        <taxon>Eukaryota</taxon>
        <taxon>Viridiplantae</taxon>
        <taxon>Streptophyta</taxon>
        <taxon>Embryophyta</taxon>
        <taxon>Tracheophyta</taxon>
        <taxon>Spermatophyta</taxon>
        <taxon>Magnoliopsida</taxon>
        <taxon>eudicotyledons</taxon>
        <taxon>Gunneridae</taxon>
        <taxon>Pentapetalae</taxon>
        <taxon>rosids</taxon>
        <taxon>malvids</taxon>
        <taxon>Malvales</taxon>
        <taxon>Malvaceae</taxon>
        <taxon>Malvoideae</taxon>
        <taxon>Gossypium</taxon>
    </lineage>
</organism>
<accession>A0A7J8LCB7</accession>
<feature type="compositionally biased region" description="Acidic residues" evidence="4">
    <location>
        <begin position="113"/>
        <end position="146"/>
    </location>
</feature>
<feature type="compositionally biased region" description="Low complexity" evidence="4">
    <location>
        <begin position="156"/>
        <end position="174"/>
    </location>
</feature>
<gene>
    <name evidence="7" type="ORF">Golob_021073</name>
</gene>
<protein>
    <recommendedName>
        <fullName evidence="6">B box-type domain-containing protein</fullName>
    </recommendedName>
</protein>
<dbReference type="AlphaFoldDB" id="A0A7J8LCB7"/>
<keyword evidence="1" id="KW-0479">Metal-binding</keyword>
<dbReference type="PANTHER" id="PTHR31717">
    <property type="entry name" value="ZINC FINGER PROTEIN CONSTANS-LIKE 10"/>
    <property type="match status" value="1"/>
</dbReference>
<keyword evidence="8" id="KW-1185">Reference proteome</keyword>
<dbReference type="GO" id="GO:0008270">
    <property type="term" value="F:zinc ion binding"/>
    <property type="evidence" value="ECO:0007669"/>
    <property type="project" value="UniProtKB-KW"/>
</dbReference>
<comment type="caution">
    <text evidence="7">The sequence shown here is derived from an EMBL/GenBank/DDBJ whole genome shotgun (WGS) entry which is preliminary data.</text>
</comment>
<keyword evidence="3" id="KW-0862">Zinc</keyword>
<keyword evidence="2" id="KW-0863">Zinc-finger</keyword>
<feature type="domain" description="B box-type" evidence="6">
    <location>
        <begin position="28"/>
        <end position="74"/>
    </location>
</feature>
<sequence length="273" mass="30348">MVLDFVLWFHFILTFSRRRAFLLKEEREKMKKCELCGGLARMHCESDQANLCWDCDAKVHEANFLVAKHTRTLLCHVCQNPTPWLASGQHLSPAVSVCESCVANKNTTCEMTTEQEESSEGEYEDEEEDYDDDDDEGGGEEEDDAENQVVPWSEVSSSFSMSKPAASSDSFSSSEGGLKRMKESPSFCSEDEIGCSSSHGEASSSMSSTRLFKLPRLAEGNHSARNRDHGDSESGSMAIISSLKRLQKHMITNDDDASSIISGICRLSRDQSR</sequence>
<dbReference type="CDD" id="cd19821">
    <property type="entry name" value="Bbox1_BBX-like"/>
    <property type="match status" value="1"/>
</dbReference>
<proteinExistence type="predicted"/>
<evidence type="ECO:0000313" key="7">
    <source>
        <dbReference type="EMBL" id="MBA0550096.1"/>
    </source>
</evidence>
<dbReference type="EMBL" id="JABEZX010000002">
    <property type="protein sequence ID" value="MBA0550096.1"/>
    <property type="molecule type" value="Genomic_DNA"/>
</dbReference>
<evidence type="ECO:0000313" key="8">
    <source>
        <dbReference type="Proteomes" id="UP000593572"/>
    </source>
</evidence>
<feature type="compositionally biased region" description="Low complexity" evidence="4">
    <location>
        <begin position="196"/>
        <end position="208"/>
    </location>
</feature>
<evidence type="ECO:0000259" key="6">
    <source>
        <dbReference type="SMART" id="SM00336"/>
    </source>
</evidence>
<name>A0A7J8LCB7_9ROSI</name>
<evidence type="ECO:0000256" key="2">
    <source>
        <dbReference type="ARBA" id="ARBA00022771"/>
    </source>
</evidence>
<evidence type="ECO:0000256" key="1">
    <source>
        <dbReference type="ARBA" id="ARBA00022723"/>
    </source>
</evidence>
<keyword evidence="5" id="KW-0732">Signal</keyword>
<evidence type="ECO:0000256" key="5">
    <source>
        <dbReference type="SAM" id="SignalP"/>
    </source>
</evidence>
<evidence type="ECO:0000256" key="4">
    <source>
        <dbReference type="SAM" id="MobiDB-lite"/>
    </source>
</evidence>
<dbReference type="Pfam" id="PF00643">
    <property type="entry name" value="zf-B_box"/>
    <property type="match status" value="1"/>
</dbReference>
<dbReference type="InterPro" id="IPR049808">
    <property type="entry name" value="CONSTANS-like_Bbox1"/>
</dbReference>
<dbReference type="InterPro" id="IPR000315">
    <property type="entry name" value="Znf_B-box"/>
</dbReference>
<dbReference type="PANTHER" id="PTHR31717:SF132">
    <property type="entry name" value="ZINC FINGER PROTEIN CONSTANS-LIKE 1-LIKE"/>
    <property type="match status" value="1"/>
</dbReference>
<dbReference type="Proteomes" id="UP000593572">
    <property type="component" value="Unassembled WGS sequence"/>
</dbReference>
<evidence type="ECO:0000256" key="3">
    <source>
        <dbReference type="ARBA" id="ARBA00022833"/>
    </source>
</evidence>